<dbReference type="WBParaSite" id="SSLN_0002020701-mRNA-1">
    <property type="protein sequence ID" value="SSLN_0002020701-mRNA-1"/>
    <property type="gene ID" value="SSLN_0002020701"/>
</dbReference>
<sequence length="393" mass="43740">LPQVQAVIQSPAADQPYNQLTAALLRLHTVSDSQRYHQLIREECLGDRKSIELLRRMQTLRGELHIDNKLFKEMFLERLPTDVQTILASCSEDFSVSRLAEMADRMLEVQPFQPSSIAQLSIFPLPTPNEHLVTQMAVMMAEMASLKLQLACLTSRRSSSHSPSRRRSYSRLRIVDVCWYHTNFGTKAHQCSSPIPSNPHRETSQPENRAPSTESYVEKGLSNCIHVFVRCDRVRKPLKPPYEGLFCVLSRNAKTRQILHGDKEDVVSVDRVKAAVAEEPPDLHQGQDCADHLPCAPLNFLPPPPPSSLPSPSTPLSPSTPTPTLPVPLTFAPLVAVVKSTFPTALALKSFSISFTFGIVFTSAFSLGGGYCGSPLPSFFAHKFLQLFHLLHI</sequence>
<feature type="region of interest" description="Disordered" evidence="1">
    <location>
        <begin position="188"/>
        <end position="215"/>
    </location>
</feature>
<organism evidence="2">
    <name type="scientific">Schistocephalus solidus</name>
    <name type="common">Tapeworm</name>
    <dbReference type="NCBI Taxonomy" id="70667"/>
    <lineage>
        <taxon>Eukaryota</taxon>
        <taxon>Metazoa</taxon>
        <taxon>Spiralia</taxon>
        <taxon>Lophotrochozoa</taxon>
        <taxon>Platyhelminthes</taxon>
        <taxon>Cestoda</taxon>
        <taxon>Eucestoda</taxon>
        <taxon>Diphyllobothriidea</taxon>
        <taxon>Diphyllobothriidae</taxon>
        <taxon>Schistocephalus</taxon>
    </lineage>
</organism>
<feature type="compositionally biased region" description="Polar residues" evidence="1">
    <location>
        <begin position="205"/>
        <end position="215"/>
    </location>
</feature>
<protein>
    <submittedName>
        <fullName evidence="2">Uncharacterized protein</fullName>
    </submittedName>
</protein>
<dbReference type="PANTHER" id="PTHR33327">
    <property type="entry name" value="ENDONUCLEASE"/>
    <property type="match status" value="1"/>
</dbReference>
<evidence type="ECO:0000256" key="1">
    <source>
        <dbReference type="SAM" id="MobiDB-lite"/>
    </source>
</evidence>
<accession>A0A183TSN0</accession>
<evidence type="ECO:0000313" key="2">
    <source>
        <dbReference type="WBParaSite" id="SSLN_0002020701-mRNA-1"/>
    </source>
</evidence>
<dbReference type="AlphaFoldDB" id="A0A183TSN0"/>
<dbReference type="PANTHER" id="PTHR33327:SF3">
    <property type="entry name" value="RNA-DIRECTED DNA POLYMERASE"/>
    <property type="match status" value="1"/>
</dbReference>
<reference evidence="2" key="1">
    <citation type="submission" date="2016-06" db="UniProtKB">
        <authorList>
            <consortium name="WormBaseParasite"/>
        </authorList>
    </citation>
    <scope>IDENTIFICATION</scope>
</reference>
<proteinExistence type="predicted"/>
<name>A0A183TSN0_SCHSO</name>